<dbReference type="EnsemblMetazoa" id="LLOJ007237-RA">
    <property type="protein sequence ID" value="LLOJ007237-PA"/>
    <property type="gene ID" value="LLOJ007237"/>
</dbReference>
<evidence type="ECO:0000256" key="3">
    <source>
        <dbReference type="ARBA" id="ARBA00022692"/>
    </source>
</evidence>
<keyword evidence="3" id="KW-0812">Transmembrane</keyword>
<dbReference type="InterPro" id="IPR007248">
    <property type="entry name" value="Mpv17_PMP22"/>
</dbReference>
<dbReference type="VEuPathDB" id="VectorBase:LLONM1_004365"/>
<dbReference type="AlphaFoldDB" id="A0A1B0CQT8"/>
<name>A0A1B0CQT8_LUTLO</name>
<evidence type="ECO:0000256" key="6">
    <source>
        <dbReference type="RuleBase" id="RU363053"/>
    </source>
</evidence>
<dbReference type="Proteomes" id="UP000092461">
    <property type="component" value="Unassembled WGS sequence"/>
</dbReference>
<evidence type="ECO:0000256" key="5">
    <source>
        <dbReference type="ARBA" id="ARBA00023136"/>
    </source>
</evidence>
<comment type="similarity">
    <text evidence="2 6">Belongs to the peroxisomal membrane protein PXMP2/4 family.</text>
</comment>
<dbReference type="GO" id="GO:0005739">
    <property type="term" value="C:mitochondrion"/>
    <property type="evidence" value="ECO:0007669"/>
    <property type="project" value="TreeGrafter"/>
</dbReference>
<dbReference type="PANTHER" id="PTHR11266:SF8">
    <property type="entry name" value="MPV17-LIKE PROTEIN 2"/>
    <property type="match status" value="1"/>
</dbReference>
<organism evidence="7 8">
    <name type="scientific">Lutzomyia longipalpis</name>
    <name type="common">Sand fly</name>
    <dbReference type="NCBI Taxonomy" id="7200"/>
    <lineage>
        <taxon>Eukaryota</taxon>
        <taxon>Metazoa</taxon>
        <taxon>Ecdysozoa</taxon>
        <taxon>Arthropoda</taxon>
        <taxon>Hexapoda</taxon>
        <taxon>Insecta</taxon>
        <taxon>Pterygota</taxon>
        <taxon>Neoptera</taxon>
        <taxon>Endopterygota</taxon>
        <taxon>Diptera</taxon>
        <taxon>Nematocera</taxon>
        <taxon>Psychodoidea</taxon>
        <taxon>Psychodidae</taxon>
        <taxon>Lutzomyia</taxon>
        <taxon>Lutzomyia</taxon>
    </lineage>
</organism>
<keyword evidence="8" id="KW-1185">Reference proteome</keyword>
<dbReference type="GO" id="GO:0016020">
    <property type="term" value="C:membrane"/>
    <property type="evidence" value="ECO:0007669"/>
    <property type="project" value="UniProtKB-SubCell"/>
</dbReference>
<evidence type="ECO:0000256" key="2">
    <source>
        <dbReference type="ARBA" id="ARBA00006824"/>
    </source>
</evidence>
<dbReference type="VEuPathDB" id="VectorBase:LLOJ007237"/>
<dbReference type="PANTHER" id="PTHR11266">
    <property type="entry name" value="PEROXISOMAL MEMBRANE PROTEIN 2, PXMP2 MPV17"/>
    <property type="match status" value="1"/>
</dbReference>
<accession>A0A1B0CQT8</accession>
<evidence type="ECO:0000256" key="4">
    <source>
        <dbReference type="ARBA" id="ARBA00022989"/>
    </source>
</evidence>
<evidence type="ECO:0000256" key="1">
    <source>
        <dbReference type="ARBA" id="ARBA00004141"/>
    </source>
</evidence>
<evidence type="ECO:0000313" key="7">
    <source>
        <dbReference type="EnsemblMetazoa" id="LLOJ007237-PA"/>
    </source>
</evidence>
<keyword evidence="4" id="KW-1133">Transmembrane helix</keyword>
<reference evidence="7" key="1">
    <citation type="submission" date="2020-05" db="UniProtKB">
        <authorList>
            <consortium name="EnsemblMetazoa"/>
        </authorList>
    </citation>
    <scope>IDENTIFICATION</scope>
    <source>
        <strain evidence="7">Jacobina</strain>
    </source>
</reference>
<proteinExistence type="inferred from homology"/>
<dbReference type="EMBL" id="AJWK01024033">
    <property type="status" value="NOT_ANNOTATED_CDS"/>
    <property type="molecule type" value="Genomic_DNA"/>
</dbReference>
<keyword evidence="5" id="KW-0472">Membrane</keyword>
<comment type="subcellular location">
    <subcellularLocation>
        <location evidence="1">Membrane</location>
        <topology evidence="1">Multi-pass membrane protein</topology>
    </subcellularLocation>
</comment>
<sequence>MFREGLKALSRTPVVQKIITGHRKAFSLKYLVFTNVAISMTLSATGDMLEQQYQKKFGQHPRWDRQRSLRMGVTGITVGVVCHYWYNFIDNFLPGRTLRLVLKKVVLDQIIGSPLVISTLFVTLGLLDGQSRSEIVDEMKQKFIRLYTAEWIIWPPAQIINFLWLPSKYRVLYDNTISLGYDVYTSRVANDTS</sequence>
<protein>
    <submittedName>
        <fullName evidence="7">Uncharacterized protein</fullName>
    </submittedName>
</protein>
<evidence type="ECO:0000313" key="8">
    <source>
        <dbReference type="Proteomes" id="UP000092461"/>
    </source>
</evidence>
<dbReference type="GO" id="GO:0061668">
    <property type="term" value="P:mitochondrial ribosome assembly"/>
    <property type="evidence" value="ECO:0007669"/>
    <property type="project" value="TreeGrafter"/>
</dbReference>
<dbReference type="Pfam" id="PF04117">
    <property type="entry name" value="Mpv17_PMP22"/>
    <property type="match status" value="1"/>
</dbReference>